<dbReference type="PANTHER" id="PTHR15503:SF45">
    <property type="entry name" value="RNA-DIRECTED DNA POLYMERASE HOMOLOG"/>
    <property type="match status" value="1"/>
</dbReference>
<dbReference type="PANTHER" id="PTHR15503">
    <property type="entry name" value="LDOC1 RELATED"/>
    <property type="match status" value="1"/>
</dbReference>
<reference evidence="2" key="1">
    <citation type="journal article" date="2019" name="Toxins">
        <title>Detection of Abrin-Like and Prepropulchellin-Like Toxin Genes and Transcripts Using Whole Genome Sequencing and Full-Length Transcript Sequencing of Abrus precatorius.</title>
        <authorList>
            <person name="Hovde B.T."/>
            <person name="Daligault H.E."/>
            <person name="Hanschen E.R."/>
            <person name="Kunde Y.A."/>
            <person name="Johnson M.B."/>
            <person name="Starkenburg S.R."/>
            <person name="Johnson S.L."/>
        </authorList>
    </citation>
    <scope>NUCLEOTIDE SEQUENCE [LARGE SCALE GENOMIC DNA]</scope>
</reference>
<keyword evidence="2" id="KW-1185">Reference proteome</keyword>
<organism evidence="2 3">
    <name type="scientific">Abrus precatorius</name>
    <name type="common">Indian licorice</name>
    <name type="synonym">Glycine abrus</name>
    <dbReference type="NCBI Taxonomy" id="3816"/>
    <lineage>
        <taxon>Eukaryota</taxon>
        <taxon>Viridiplantae</taxon>
        <taxon>Streptophyta</taxon>
        <taxon>Embryophyta</taxon>
        <taxon>Tracheophyta</taxon>
        <taxon>Spermatophyta</taxon>
        <taxon>Magnoliopsida</taxon>
        <taxon>eudicotyledons</taxon>
        <taxon>Gunneridae</taxon>
        <taxon>Pentapetalae</taxon>
        <taxon>rosids</taxon>
        <taxon>fabids</taxon>
        <taxon>Fabales</taxon>
        <taxon>Fabaceae</taxon>
        <taxon>Papilionoideae</taxon>
        <taxon>50 kb inversion clade</taxon>
        <taxon>NPAAA clade</taxon>
        <taxon>indigoferoid/millettioid clade</taxon>
        <taxon>Abreae</taxon>
        <taxon>Abrus</taxon>
    </lineage>
</organism>
<evidence type="ECO:0000259" key="1">
    <source>
        <dbReference type="Pfam" id="PF03732"/>
    </source>
</evidence>
<dbReference type="GeneID" id="113871646"/>
<dbReference type="Proteomes" id="UP000694853">
    <property type="component" value="Unplaced"/>
</dbReference>
<feature type="domain" description="Retrotransposon gag" evidence="1">
    <location>
        <begin position="85"/>
        <end position="174"/>
    </location>
</feature>
<name>A0A8B8M7P0_ABRPR</name>
<gene>
    <name evidence="3" type="primary">LOC113871646</name>
</gene>
<evidence type="ECO:0000313" key="2">
    <source>
        <dbReference type="Proteomes" id="UP000694853"/>
    </source>
</evidence>
<sequence length="226" mass="26179">MAGKGRGRGARGSNDLMEHMAQILEAMVHNQGREPAEYRGLSTFTRHDPPKFEGGFDPEGAQRWVADVEKIFNAMRCREENKVTYITYLLCGEAEDWWRFAGLTLPQEDGYIQWESLKTIFLGNYFPWDLRKQKAREFLELKQGSMTVGEYAAKFQELMKYWPHYQHGDGEEDMCAQFEHELGPDIRAAVSVFQLTDLPTLVGKSRIFKANSRRKTVDTRRTSPMR</sequence>
<dbReference type="AlphaFoldDB" id="A0A8B8M7P0"/>
<accession>A0A8B8M7P0</accession>
<reference evidence="3" key="2">
    <citation type="submission" date="2025-08" db="UniProtKB">
        <authorList>
            <consortium name="RefSeq"/>
        </authorList>
    </citation>
    <scope>IDENTIFICATION</scope>
    <source>
        <tissue evidence="3">Young leaves</tissue>
    </source>
</reference>
<dbReference type="Pfam" id="PF03732">
    <property type="entry name" value="Retrotrans_gag"/>
    <property type="match status" value="1"/>
</dbReference>
<dbReference type="InterPro" id="IPR032567">
    <property type="entry name" value="RTL1-rel"/>
</dbReference>
<protein>
    <submittedName>
        <fullName evidence="3">Uncharacterized protein LOC113871646</fullName>
    </submittedName>
</protein>
<dbReference type="OrthoDB" id="1936908at2759"/>
<proteinExistence type="predicted"/>
<dbReference type="KEGG" id="aprc:113871646"/>
<dbReference type="InterPro" id="IPR005162">
    <property type="entry name" value="Retrotrans_gag_dom"/>
</dbReference>
<dbReference type="RefSeq" id="XP_027364545.1">
    <property type="nucleotide sequence ID" value="XM_027508744.1"/>
</dbReference>
<evidence type="ECO:0000313" key="3">
    <source>
        <dbReference type="RefSeq" id="XP_027364545.1"/>
    </source>
</evidence>